<dbReference type="EMBL" id="BSXS01004730">
    <property type="protein sequence ID" value="GME83396.1"/>
    <property type="molecule type" value="Genomic_DNA"/>
</dbReference>
<proteinExistence type="predicted"/>
<evidence type="ECO:0000313" key="2">
    <source>
        <dbReference type="Proteomes" id="UP001165064"/>
    </source>
</evidence>
<reference evidence="1" key="1">
    <citation type="submission" date="2023-04" db="EMBL/GenBank/DDBJ databases">
        <title>Ambrosiozyma monospora NBRC 10751.</title>
        <authorList>
            <person name="Ichikawa N."/>
            <person name="Sato H."/>
            <person name="Tonouchi N."/>
        </authorList>
    </citation>
    <scope>NUCLEOTIDE SEQUENCE</scope>
    <source>
        <strain evidence="1">NBRC 10751</strain>
    </source>
</reference>
<dbReference type="Proteomes" id="UP001165064">
    <property type="component" value="Unassembled WGS sequence"/>
</dbReference>
<evidence type="ECO:0000313" key="1">
    <source>
        <dbReference type="EMBL" id="GME83396.1"/>
    </source>
</evidence>
<keyword evidence="2" id="KW-1185">Reference proteome</keyword>
<comment type="caution">
    <text evidence="1">The sequence shown here is derived from an EMBL/GenBank/DDBJ whole genome shotgun (WGS) entry which is preliminary data.</text>
</comment>
<name>A0ACB5T7U3_AMBMO</name>
<organism evidence="1 2">
    <name type="scientific">Ambrosiozyma monospora</name>
    <name type="common">Yeast</name>
    <name type="synonym">Endomycopsis monosporus</name>
    <dbReference type="NCBI Taxonomy" id="43982"/>
    <lineage>
        <taxon>Eukaryota</taxon>
        <taxon>Fungi</taxon>
        <taxon>Dikarya</taxon>
        <taxon>Ascomycota</taxon>
        <taxon>Saccharomycotina</taxon>
        <taxon>Pichiomycetes</taxon>
        <taxon>Pichiales</taxon>
        <taxon>Pichiaceae</taxon>
        <taxon>Ambrosiozyma</taxon>
    </lineage>
</organism>
<accession>A0ACB5T7U3</accession>
<sequence length="451" mass="51156">MGYADVSEMTQRVPDAPEEHLTKEDKQNLEFGPLTSEKWLYVSKHNPLEELPAPILDEPPYFIVIFTFLNYFILTVIGHIRDFFGMRFYPENFEAMLPKDGYPPWYFAYESFYARRLKRRLDDCFAIPIHGVPGRYIRCFNRYSNDYNETIYYDGTSKACLNLSSYNYLGFAQSVGRCTDDSIETVNNYGTSSCGSVNTIAHNNLTRETEKLVANFVGKDDSLIFSMGFGTNANFFSSLVNSKCLVISDSLNHGSTRVGIRISGAAVKIFPHNDMDKLEHIIREAISQGQSKTHRPWKKILVCVEGLYSMEGDLVNLPRLVELREKYKFFLFVDEAHSIGALGETGRGICEYFSVPPSKVDILMGTFTKSFGAAGGYIAAHQHLIDRLRLDIMTNYASESSPPAVLQQISTSLRIISGELNDWDLSSMVTMILQLFHCCCTTHKRCLLFPE</sequence>
<gene>
    <name evidence="1" type="ORF">Amon02_000614300</name>
</gene>
<protein>
    <submittedName>
        <fullName evidence="1">Unnamed protein product</fullName>
    </submittedName>
</protein>